<proteinExistence type="predicted"/>
<evidence type="ECO:0000256" key="1">
    <source>
        <dbReference type="SAM" id="MobiDB-lite"/>
    </source>
</evidence>
<protein>
    <submittedName>
        <fullName evidence="3">Uncharacterized protein</fullName>
    </submittedName>
</protein>
<keyword evidence="4" id="KW-1185">Reference proteome</keyword>
<keyword evidence="2" id="KW-0812">Transmembrane</keyword>
<evidence type="ECO:0000313" key="4">
    <source>
        <dbReference type="Proteomes" id="UP001596083"/>
    </source>
</evidence>
<sequence>MKLTELSVRKIILPGPQGRVYHPKGRVVNQVRAGAACVLGGMAMQYAFEAAALAVVATSAFDDDSGLDLVLPGVLVLLALLGFAVKLIGAVLLGKETLRTIRSKGWKTAPRELWQIARTGSSRPGKPWISTGPTSAKEEK</sequence>
<organism evidence="3 4">
    <name type="scientific">Streptomyces gamaensis</name>
    <dbReference type="NCBI Taxonomy" id="1763542"/>
    <lineage>
        <taxon>Bacteria</taxon>
        <taxon>Bacillati</taxon>
        <taxon>Actinomycetota</taxon>
        <taxon>Actinomycetes</taxon>
        <taxon>Kitasatosporales</taxon>
        <taxon>Streptomycetaceae</taxon>
        <taxon>Streptomyces</taxon>
    </lineage>
</organism>
<comment type="caution">
    <text evidence="3">The sequence shown here is derived from an EMBL/GenBank/DDBJ whole genome shotgun (WGS) entry which is preliminary data.</text>
</comment>
<evidence type="ECO:0000313" key="3">
    <source>
        <dbReference type="EMBL" id="MFC5724548.1"/>
    </source>
</evidence>
<gene>
    <name evidence="3" type="ORF">ACFP1Z_30780</name>
</gene>
<accession>A0ABW0ZC65</accession>
<dbReference type="RefSeq" id="WP_390321008.1">
    <property type="nucleotide sequence ID" value="NZ_JBHSPB010000029.1"/>
</dbReference>
<dbReference type="Proteomes" id="UP001596083">
    <property type="component" value="Unassembled WGS sequence"/>
</dbReference>
<name>A0ABW0ZC65_9ACTN</name>
<evidence type="ECO:0000256" key="2">
    <source>
        <dbReference type="SAM" id="Phobius"/>
    </source>
</evidence>
<feature type="region of interest" description="Disordered" evidence="1">
    <location>
        <begin position="120"/>
        <end position="140"/>
    </location>
</feature>
<feature type="transmembrane region" description="Helical" evidence="2">
    <location>
        <begin position="33"/>
        <end position="57"/>
    </location>
</feature>
<reference evidence="4" key="1">
    <citation type="journal article" date="2019" name="Int. J. Syst. Evol. Microbiol.">
        <title>The Global Catalogue of Microorganisms (GCM) 10K type strain sequencing project: providing services to taxonomists for standard genome sequencing and annotation.</title>
        <authorList>
            <consortium name="The Broad Institute Genomics Platform"/>
            <consortium name="The Broad Institute Genome Sequencing Center for Infectious Disease"/>
            <person name="Wu L."/>
            <person name="Ma J."/>
        </authorList>
    </citation>
    <scope>NUCLEOTIDE SEQUENCE [LARGE SCALE GENOMIC DNA]</scope>
    <source>
        <strain evidence="4">CGMCC 4.7304</strain>
    </source>
</reference>
<keyword evidence="2" id="KW-1133">Transmembrane helix</keyword>
<feature type="transmembrane region" description="Helical" evidence="2">
    <location>
        <begin position="69"/>
        <end position="94"/>
    </location>
</feature>
<keyword evidence="2" id="KW-0472">Membrane</keyword>
<dbReference type="EMBL" id="JBHSPB010000029">
    <property type="protein sequence ID" value="MFC5724548.1"/>
    <property type="molecule type" value="Genomic_DNA"/>
</dbReference>